<reference evidence="3" key="1">
    <citation type="submission" date="2025-08" db="UniProtKB">
        <authorList>
            <consortium name="RefSeq"/>
        </authorList>
    </citation>
    <scope>IDENTIFICATION</scope>
</reference>
<name>A0AAJ6QY54_9ACAR</name>
<evidence type="ECO:0000256" key="1">
    <source>
        <dbReference type="SAM" id="MobiDB-lite"/>
    </source>
</evidence>
<evidence type="ECO:0000313" key="2">
    <source>
        <dbReference type="Proteomes" id="UP000694867"/>
    </source>
</evidence>
<protein>
    <submittedName>
        <fullName evidence="3">Uncharacterized protein LOC100906896</fullName>
    </submittedName>
</protein>
<gene>
    <name evidence="3" type="primary">LOC100906896</name>
</gene>
<dbReference type="AlphaFoldDB" id="A0AAJ6QY54"/>
<organism evidence="2 3">
    <name type="scientific">Galendromus occidentalis</name>
    <name type="common">western predatory mite</name>
    <dbReference type="NCBI Taxonomy" id="34638"/>
    <lineage>
        <taxon>Eukaryota</taxon>
        <taxon>Metazoa</taxon>
        <taxon>Ecdysozoa</taxon>
        <taxon>Arthropoda</taxon>
        <taxon>Chelicerata</taxon>
        <taxon>Arachnida</taxon>
        <taxon>Acari</taxon>
        <taxon>Parasitiformes</taxon>
        <taxon>Mesostigmata</taxon>
        <taxon>Gamasina</taxon>
        <taxon>Phytoseioidea</taxon>
        <taxon>Phytoseiidae</taxon>
        <taxon>Typhlodrominae</taxon>
        <taxon>Galendromus</taxon>
    </lineage>
</organism>
<accession>A0AAJ6QY54</accession>
<feature type="compositionally biased region" description="Basic residues" evidence="1">
    <location>
        <begin position="809"/>
        <end position="818"/>
    </location>
</feature>
<dbReference type="KEGG" id="goe:100906896"/>
<evidence type="ECO:0000313" key="3">
    <source>
        <dbReference type="RefSeq" id="XP_003747728.2"/>
    </source>
</evidence>
<dbReference type="CDD" id="cd06008">
    <property type="entry name" value="NF-X1-zinc-finger"/>
    <property type="match status" value="1"/>
</dbReference>
<dbReference type="RefSeq" id="XP_003747728.2">
    <property type="nucleotide sequence ID" value="XM_003747680.2"/>
</dbReference>
<feature type="compositionally biased region" description="Polar residues" evidence="1">
    <location>
        <begin position="53"/>
        <end position="68"/>
    </location>
</feature>
<dbReference type="Proteomes" id="UP000694867">
    <property type="component" value="Unplaced"/>
</dbReference>
<feature type="region of interest" description="Disordered" evidence="1">
    <location>
        <begin position="1"/>
        <end position="70"/>
    </location>
</feature>
<proteinExistence type="predicted"/>
<dbReference type="GeneID" id="100906896"/>
<feature type="region of interest" description="Disordered" evidence="1">
    <location>
        <begin position="791"/>
        <end position="818"/>
    </location>
</feature>
<keyword evidence="2" id="KW-1185">Reference proteome</keyword>
<sequence length="818" mass="92248">MENYYVNHGSTMPRVLGPSFDSLHRTPRTQLPLAQRATQEPFSPSRLGPQVPSPQSETSRAMCSTPQNPVRPLTRTLSQLSLTSILTTASSMKSQILKTNDLRSSFSPKSRRHIADSAKHLGSSKHLEPIFYNALLTSCSERYSVVDLGRSVVKSQRNCTIHALECGDRVLVEFQGGLVLEDGSSIAILEGTVIATSSEAKKITVMEHESVNFSLRGGAIPVNIILVNRLYYEKKYHQLAITGFTDLSVECTLRVVQGPPQSAKMTHIFQRIKESIPTNSRLLIIGDHVRERVNVPSYCNFLNLRNLRLSKERSFESEEQVETIRCLRECHFEYRDQIRKLEMQLEVFCSEYSNKAAQMDHKASRMQDIQETVSKLGALKDLLTETDRNLGASVFTDVTIIYGTIEDVSNSLSLLTQLAPAASVVLDAESLTRAQLSAVLRVHKNHIYLACDTPFFWDPVIVWKHKESSNFLRRSRKSVSSEFIKTLRTFIDTDKVDFRFFSNRDVNLNKGLSLLLTCFKHNASKSVSKVESPNNVVLIRHSMVGEAAIRFEANFIADLRRFFIMRGDHDHFGCCVTADGNLQELRNALQNGVRLPGIAEENGLFVKHTQTLVSLHNLTAKSLPSLYRLVKCTTREFFMVGNIQQLRKADEHVNKFLTNLLNANLVRRNIVFTCPKHQCDVLLGEGKNLRNHSGCQEICKVVLSCGHLCPQKCHFHDDQTFDESWSPCRERCKKILPCGHPCPYSCGQPCIDRCQDRVTVTLDCGHNATVECWERGSSGTLCLKPKCHKTVEGKGETSPSSDNHGFFSRLRKPFRNDD</sequence>